<proteinExistence type="predicted"/>
<dbReference type="Proteomes" id="UP000478052">
    <property type="component" value="Unassembled WGS sequence"/>
</dbReference>
<accession>A0A6G0YUS4</accession>
<organism evidence="2 3">
    <name type="scientific">Aphis craccivora</name>
    <name type="common">Cowpea aphid</name>
    <dbReference type="NCBI Taxonomy" id="307492"/>
    <lineage>
        <taxon>Eukaryota</taxon>
        <taxon>Metazoa</taxon>
        <taxon>Ecdysozoa</taxon>
        <taxon>Arthropoda</taxon>
        <taxon>Hexapoda</taxon>
        <taxon>Insecta</taxon>
        <taxon>Pterygota</taxon>
        <taxon>Neoptera</taxon>
        <taxon>Paraneoptera</taxon>
        <taxon>Hemiptera</taxon>
        <taxon>Sternorrhyncha</taxon>
        <taxon>Aphidomorpha</taxon>
        <taxon>Aphidoidea</taxon>
        <taxon>Aphididae</taxon>
        <taxon>Aphidini</taxon>
        <taxon>Aphis</taxon>
        <taxon>Aphis</taxon>
    </lineage>
</organism>
<comment type="caution">
    <text evidence="2">The sequence shown here is derived from an EMBL/GenBank/DDBJ whole genome shotgun (WGS) entry which is preliminary data.</text>
</comment>
<evidence type="ECO:0000259" key="1">
    <source>
        <dbReference type="Pfam" id="PF21789"/>
    </source>
</evidence>
<feature type="domain" description="Transposable element P transposase-like RNase H C-terminal" evidence="1">
    <location>
        <begin position="14"/>
        <end position="42"/>
    </location>
</feature>
<evidence type="ECO:0000313" key="2">
    <source>
        <dbReference type="EMBL" id="KAF0761481.1"/>
    </source>
</evidence>
<dbReference type="AlphaFoldDB" id="A0A6G0YUS4"/>
<name>A0A6G0YUS4_APHCR</name>
<evidence type="ECO:0000313" key="3">
    <source>
        <dbReference type="Proteomes" id="UP000478052"/>
    </source>
</evidence>
<dbReference type="Pfam" id="PF21789">
    <property type="entry name" value="TNP-like_RNaseH_C"/>
    <property type="match status" value="1"/>
</dbReference>
<protein>
    <recommendedName>
        <fullName evidence="1">Transposable element P transposase-like RNase H C-terminal domain-containing protein</fullName>
    </recommendedName>
</protein>
<gene>
    <name evidence="2" type="ORF">FWK35_00012331</name>
</gene>
<dbReference type="InterPro" id="IPR048367">
    <property type="entry name" value="TNP-like_RNaseH_C"/>
</dbReference>
<reference evidence="2 3" key="1">
    <citation type="submission" date="2019-08" db="EMBL/GenBank/DDBJ databases">
        <title>Whole genome of Aphis craccivora.</title>
        <authorList>
            <person name="Voronova N.V."/>
            <person name="Shulinski R.S."/>
            <person name="Bandarenka Y.V."/>
            <person name="Zhorov D.G."/>
            <person name="Warner D."/>
        </authorList>
    </citation>
    <scope>NUCLEOTIDE SEQUENCE [LARGE SCALE GENOMIC DNA]</scope>
    <source>
        <strain evidence="2">180601</strain>
        <tissue evidence="2">Whole Body</tissue>
    </source>
</reference>
<sequence>MNSVKLLCKCLLTYKFSQDHIELFFSNIRHFENKNPNVIELKIVMKKLLLKNSVEITLFNITNKFSNMKSSVSSKMIICTKNYVYNNIFHNLNCCDDCFLESHKFNLARFSNM</sequence>
<keyword evidence="3" id="KW-1185">Reference proteome</keyword>
<dbReference type="EMBL" id="VUJU01002381">
    <property type="protein sequence ID" value="KAF0761481.1"/>
    <property type="molecule type" value="Genomic_DNA"/>
</dbReference>